<dbReference type="AlphaFoldDB" id="A0A8D8TFR5"/>
<accession>A0A8D8TFR5</accession>
<dbReference type="SMART" id="SM00692">
    <property type="entry name" value="DM3"/>
    <property type="match status" value="1"/>
</dbReference>
<feature type="compositionally biased region" description="Basic and acidic residues" evidence="13">
    <location>
        <begin position="559"/>
        <end position="569"/>
    </location>
</feature>
<keyword evidence="6" id="KW-0805">Transcription regulation</keyword>
<feature type="region of interest" description="Disordered" evidence="13">
    <location>
        <begin position="305"/>
        <end position="345"/>
    </location>
</feature>
<evidence type="ECO:0000313" key="15">
    <source>
        <dbReference type="EMBL" id="CAG6687023.1"/>
    </source>
</evidence>
<name>A0A8D8TFR5_9HEMI</name>
<evidence type="ECO:0000256" key="8">
    <source>
        <dbReference type="ARBA" id="ARBA00023125"/>
    </source>
</evidence>
<sequence>MAKRGGGYNLCAALYCNHNRKRNPNLSFFRFPKNPKVCRQWVINSKRFDLLNKEPSYLYANCIMCADHFEDNLFTHKIKNRLLDHAVPTKFPIGDIGLQQESPISECEGEEICEQVEKQMKEASPGIVIKGKKPVQKPERMILSSIFKESKELLSTKTVTFSTPPRIIRAQIPESSISSANIVSLPNSSKVTSVNPNDKPRLIWLTGLPMSQKPVTTQSSLVKTVLPNMPVLGTANVPILGSSVANVPLSGKTIIPGVESSVCLLPEVKREIAEIPGTSESNNDNFAPSDYSYAGSYDGSQYPSSVLLDSTNIEDGGSQDNTFDTSYDDSSAPPPFKRKRPCGDSTDQLKENYMAFSELVVSKLKSLPPHRAALLQLKIQKLLSQEIVSLESEGGDEGTEDDAAASDLNEEEEEVEGNGQTGPGPCSEAAADKSNPSARPEDCPNGAEDKNTAQSFPLTSSSSVTTIAKKRKSRGRQSENKENLSFLEESYRAFSKVILPFLEESYRAFSKCIISQLRYLPTAIAVQTQNKIQKVLSDEIVEFYTKKDLHSNEQNPDTDSSHVRIKEEPIDNMES</sequence>
<dbReference type="Pfam" id="PF05485">
    <property type="entry name" value="THAP"/>
    <property type="match status" value="1"/>
</dbReference>
<proteinExistence type="inferred from homology"/>
<evidence type="ECO:0000256" key="12">
    <source>
        <dbReference type="PROSITE-ProRule" id="PRU00309"/>
    </source>
</evidence>
<comment type="subcellular location">
    <subcellularLocation>
        <location evidence="1">Nucleus</location>
        <location evidence="1">Nucleoplasm</location>
    </subcellularLocation>
</comment>
<dbReference type="PANTHER" id="PTHR46600:SF1">
    <property type="entry name" value="THAP DOMAIN-CONTAINING PROTEIN 1"/>
    <property type="match status" value="1"/>
</dbReference>
<keyword evidence="10" id="KW-0539">Nucleus</keyword>
<keyword evidence="8 12" id="KW-0238">DNA-binding</keyword>
<evidence type="ECO:0000256" key="6">
    <source>
        <dbReference type="ARBA" id="ARBA00023015"/>
    </source>
</evidence>
<evidence type="ECO:0000259" key="14">
    <source>
        <dbReference type="PROSITE" id="PS50950"/>
    </source>
</evidence>
<keyword evidence="7" id="KW-0175">Coiled coil</keyword>
<evidence type="ECO:0000256" key="11">
    <source>
        <dbReference type="ARBA" id="ARBA00023306"/>
    </source>
</evidence>
<dbReference type="PROSITE" id="PS50950">
    <property type="entry name" value="ZF_THAP"/>
    <property type="match status" value="1"/>
</dbReference>
<evidence type="ECO:0000256" key="2">
    <source>
        <dbReference type="ARBA" id="ARBA00006177"/>
    </source>
</evidence>
<protein>
    <submittedName>
        <fullName evidence="15">52 kDa repressor of the inhibitor of the protein kinase</fullName>
    </submittedName>
</protein>
<dbReference type="GO" id="GO:0008270">
    <property type="term" value="F:zinc ion binding"/>
    <property type="evidence" value="ECO:0007669"/>
    <property type="project" value="UniProtKB-KW"/>
</dbReference>
<dbReference type="SUPFAM" id="SSF57716">
    <property type="entry name" value="Glucocorticoid receptor-like (DNA-binding domain)"/>
    <property type="match status" value="1"/>
</dbReference>
<keyword evidence="4 12" id="KW-0863">Zinc-finger</keyword>
<keyword evidence="9" id="KW-0804">Transcription</keyword>
<evidence type="ECO:0000256" key="1">
    <source>
        <dbReference type="ARBA" id="ARBA00004642"/>
    </source>
</evidence>
<keyword evidence="11" id="KW-0131">Cell cycle</keyword>
<keyword evidence="3" id="KW-0479">Metal-binding</keyword>
<evidence type="ECO:0000256" key="13">
    <source>
        <dbReference type="SAM" id="MobiDB-lite"/>
    </source>
</evidence>
<feature type="region of interest" description="Disordered" evidence="13">
    <location>
        <begin position="390"/>
        <end position="482"/>
    </location>
</feature>
<evidence type="ECO:0000256" key="10">
    <source>
        <dbReference type="ARBA" id="ARBA00023242"/>
    </source>
</evidence>
<organism evidence="15">
    <name type="scientific">Cacopsylla melanoneura</name>
    <dbReference type="NCBI Taxonomy" id="428564"/>
    <lineage>
        <taxon>Eukaryota</taxon>
        <taxon>Metazoa</taxon>
        <taxon>Ecdysozoa</taxon>
        <taxon>Arthropoda</taxon>
        <taxon>Hexapoda</taxon>
        <taxon>Insecta</taxon>
        <taxon>Pterygota</taxon>
        <taxon>Neoptera</taxon>
        <taxon>Paraneoptera</taxon>
        <taxon>Hemiptera</taxon>
        <taxon>Sternorrhyncha</taxon>
        <taxon>Psylloidea</taxon>
        <taxon>Psyllidae</taxon>
        <taxon>Psyllinae</taxon>
        <taxon>Cacopsylla</taxon>
    </lineage>
</organism>
<feature type="compositionally biased region" description="Basic and acidic residues" evidence="13">
    <location>
        <begin position="439"/>
        <end position="451"/>
    </location>
</feature>
<evidence type="ECO:0000256" key="3">
    <source>
        <dbReference type="ARBA" id="ARBA00022723"/>
    </source>
</evidence>
<dbReference type="InterPro" id="IPR026516">
    <property type="entry name" value="THAP1/10"/>
</dbReference>
<dbReference type="PANTHER" id="PTHR46600">
    <property type="entry name" value="THAP DOMAIN-CONTAINING"/>
    <property type="match status" value="1"/>
</dbReference>
<dbReference type="GO" id="GO:0043565">
    <property type="term" value="F:sequence-specific DNA binding"/>
    <property type="evidence" value="ECO:0007669"/>
    <property type="project" value="InterPro"/>
</dbReference>
<feature type="compositionally biased region" description="Polar residues" evidence="13">
    <location>
        <begin position="452"/>
        <end position="466"/>
    </location>
</feature>
<dbReference type="InterPro" id="IPR006612">
    <property type="entry name" value="THAP_Znf"/>
</dbReference>
<evidence type="ECO:0000256" key="9">
    <source>
        <dbReference type="ARBA" id="ARBA00023163"/>
    </source>
</evidence>
<feature type="compositionally biased region" description="Acidic residues" evidence="13">
    <location>
        <begin position="393"/>
        <end position="416"/>
    </location>
</feature>
<evidence type="ECO:0000256" key="5">
    <source>
        <dbReference type="ARBA" id="ARBA00022833"/>
    </source>
</evidence>
<reference evidence="15" key="1">
    <citation type="submission" date="2021-05" db="EMBL/GenBank/DDBJ databases">
        <authorList>
            <person name="Alioto T."/>
            <person name="Alioto T."/>
            <person name="Gomez Garrido J."/>
        </authorList>
    </citation>
    <scope>NUCLEOTIDE SEQUENCE</scope>
</reference>
<evidence type="ECO:0000256" key="4">
    <source>
        <dbReference type="ARBA" id="ARBA00022771"/>
    </source>
</evidence>
<feature type="region of interest" description="Disordered" evidence="13">
    <location>
        <begin position="550"/>
        <end position="575"/>
    </location>
</feature>
<evidence type="ECO:0000256" key="7">
    <source>
        <dbReference type="ARBA" id="ARBA00023054"/>
    </source>
</evidence>
<dbReference type="GO" id="GO:0005654">
    <property type="term" value="C:nucleoplasm"/>
    <property type="evidence" value="ECO:0007669"/>
    <property type="project" value="UniProtKB-SubCell"/>
</dbReference>
<feature type="domain" description="THAP-type" evidence="14">
    <location>
        <begin position="1"/>
        <end position="91"/>
    </location>
</feature>
<comment type="similarity">
    <text evidence="2">Belongs to the THAP1 family.</text>
</comment>
<keyword evidence="5" id="KW-0862">Zinc</keyword>
<dbReference type="EMBL" id="HBUF01279580">
    <property type="protein sequence ID" value="CAG6687023.1"/>
    <property type="molecule type" value="Transcribed_RNA"/>
</dbReference>
<feature type="compositionally biased region" description="Polar residues" evidence="13">
    <location>
        <begin position="305"/>
        <end position="329"/>
    </location>
</feature>
<dbReference type="SMART" id="SM00980">
    <property type="entry name" value="THAP"/>
    <property type="match status" value="1"/>
</dbReference>